<dbReference type="InterPro" id="IPR017884">
    <property type="entry name" value="SANT_dom"/>
</dbReference>
<accession>A0A8K1CLA1</accession>
<dbReference type="Proteomes" id="UP000794436">
    <property type="component" value="Unassembled WGS sequence"/>
</dbReference>
<dbReference type="NCBIfam" id="TIGR01557">
    <property type="entry name" value="myb_SHAQKYF"/>
    <property type="match status" value="1"/>
</dbReference>
<proteinExistence type="predicted"/>
<evidence type="ECO:0000256" key="5">
    <source>
        <dbReference type="SAM" id="MobiDB-lite"/>
    </source>
</evidence>
<evidence type="ECO:0000256" key="1">
    <source>
        <dbReference type="ARBA" id="ARBA00023015"/>
    </source>
</evidence>
<gene>
    <name evidence="9" type="ORF">Poli38472_008199</name>
</gene>
<sequence length="268" mass="29430">MSDKEHKAARFAATDDQETPKLDSKEVLIVKDGKIQLAHPQKEPEPQFDANGERIKASGTWSESEHERFLKAIAEYPKGPWKAIAAMVGSRTVRQTQTHAQKYREKMARRIRGLRNRDGSLQTPPLRVITPSRRVYGHVFVPIAVYDLPANGFGPGMSYVPMMTTTSPTSPSQVMISATPGPDPTLYYSTTPAYSHPGYISTHPSTLSMPPSQAPKQAECTIVPLDPRPDAWNQISLTTQPTGPPTDLLEATDLLLTYGASGTSHIVL</sequence>
<feature type="domain" description="SANT" evidence="7">
    <location>
        <begin position="56"/>
        <end position="95"/>
    </location>
</feature>
<dbReference type="PROSITE" id="PS51293">
    <property type="entry name" value="SANT"/>
    <property type="match status" value="1"/>
</dbReference>
<keyword evidence="4" id="KW-0539">Nucleus</keyword>
<dbReference type="SUPFAM" id="SSF46689">
    <property type="entry name" value="Homeodomain-like"/>
    <property type="match status" value="1"/>
</dbReference>
<evidence type="ECO:0000256" key="3">
    <source>
        <dbReference type="ARBA" id="ARBA00023163"/>
    </source>
</evidence>
<dbReference type="AlphaFoldDB" id="A0A8K1CLA1"/>
<dbReference type="InterPro" id="IPR001005">
    <property type="entry name" value="SANT/Myb"/>
</dbReference>
<keyword evidence="3" id="KW-0804">Transcription</keyword>
<dbReference type="OrthoDB" id="118550at2759"/>
<keyword evidence="2" id="KW-0238">DNA-binding</keyword>
<evidence type="ECO:0000313" key="10">
    <source>
        <dbReference type="Proteomes" id="UP000794436"/>
    </source>
</evidence>
<dbReference type="InterPro" id="IPR009057">
    <property type="entry name" value="Homeodomain-like_sf"/>
</dbReference>
<dbReference type="PANTHER" id="PTHR12802">
    <property type="entry name" value="SWI/SNF COMPLEX-RELATED"/>
    <property type="match status" value="1"/>
</dbReference>
<comment type="caution">
    <text evidence="9">The sequence shown here is derived from an EMBL/GenBank/DDBJ whole genome shotgun (WGS) entry which is preliminary data.</text>
</comment>
<evidence type="ECO:0000313" key="9">
    <source>
        <dbReference type="EMBL" id="TMW65557.1"/>
    </source>
</evidence>
<keyword evidence="1" id="KW-0805">Transcription regulation</keyword>
<reference evidence="9" key="1">
    <citation type="submission" date="2019-03" db="EMBL/GenBank/DDBJ databases">
        <title>Long read genome sequence of the mycoparasitic Pythium oligandrum ATCC 38472 isolated from sugarbeet rhizosphere.</title>
        <authorList>
            <person name="Gaulin E."/>
        </authorList>
    </citation>
    <scope>NUCLEOTIDE SEQUENCE</scope>
    <source>
        <strain evidence="9">ATCC 38472_TT</strain>
    </source>
</reference>
<feature type="domain" description="HTH myb-type" evidence="8">
    <location>
        <begin position="53"/>
        <end position="108"/>
    </location>
</feature>
<dbReference type="EMBL" id="SPLM01000037">
    <property type="protein sequence ID" value="TMW65557.1"/>
    <property type="molecule type" value="Genomic_DNA"/>
</dbReference>
<name>A0A8K1CLA1_PYTOL</name>
<dbReference type="PANTHER" id="PTHR12802:SF155">
    <property type="entry name" value="DEUBIQUITINASE MYSM1"/>
    <property type="match status" value="1"/>
</dbReference>
<keyword evidence="10" id="KW-1185">Reference proteome</keyword>
<evidence type="ECO:0000259" key="7">
    <source>
        <dbReference type="PROSITE" id="PS51293"/>
    </source>
</evidence>
<dbReference type="Gene3D" id="1.10.10.60">
    <property type="entry name" value="Homeodomain-like"/>
    <property type="match status" value="1"/>
</dbReference>
<evidence type="ECO:0000259" key="6">
    <source>
        <dbReference type="PROSITE" id="PS50090"/>
    </source>
</evidence>
<protein>
    <submittedName>
        <fullName evidence="9">Uncharacterized protein</fullName>
    </submittedName>
</protein>
<evidence type="ECO:0000259" key="8">
    <source>
        <dbReference type="PROSITE" id="PS51294"/>
    </source>
</evidence>
<dbReference type="SMART" id="SM00717">
    <property type="entry name" value="SANT"/>
    <property type="match status" value="1"/>
</dbReference>
<dbReference type="Pfam" id="PF00249">
    <property type="entry name" value="Myb_DNA-binding"/>
    <property type="match status" value="1"/>
</dbReference>
<organism evidence="9 10">
    <name type="scientific">Pythium oligandrum</name>
    <name type="common">Mycoparasitic fungus</name>
    <dbReference type="NCBI Taxonomy" id="41045"/>
    <lineage>
        <taxon>Eukaryota</taxon>
        <taxon>Sar</taxon>
        <taxon>Stramenopiles</taxon>
        <taxon>Oomycota</taxon>
        <taxon>Peronosporomycetes</taxon>
        <taxon>Pythiales</taxon>
        <taxon>Pythiaceae</taxon>
        <taxon>Pythium</taxon>
    </lineage>
</organism>
<feature type="domain" description="Myb-like" evidence="6">
    <location>
        <begin position="59"/>
        <end position="104"/>
    </location>
</feature>
<dbReference type="GO" id="GO:0003677">
    <property type="term" value="F:DNA binding"/>
    <property type="evidence" value="ECO:0007669"/>
    <property type="project" value="UniProtKB-KW"/>
</dbReference>
<feature type="region of interest" description="Disordered" evidence="5">
    <location>
        <begin position="1"/>
        <end position="23"/>
    </location>
</feature>
<dbReference type="PROSITE" id="PS50090">
    <property type="entry name" value="MYB_LIKE"/>
    <property type="match status" value="1"/>
</dbReference>
<dbReference type="PROSITE" id="PS51294">
    <property type="entry name" value="HTH_MYB"/>
    <property type="match status" value="1"/>
</dbReference>
<dbReference type="InterPro" id="IPR017930">
    <property type="entry name" value="Myb_dom"/>
</dbReference>
<dbReference type="CDD" id="cd00167">
    <property type="entry name" value="SANT"/>
    <property type="match status" value="1"/>
</dbReference>
<evidence type="ECO:0000256" key="4">
    <source>
        <dbReference type="ARBA" id="ARBA00023242"/>
    </source>
</evidence>
<evidence type="ECO:0000256" key="2">
    <source>
        <dbReference type="ARBA" id="ARBA00023125"/>
    </source>
</evidence>
<dbReference type="InterPro" id="IPR006447">
    <property type="entry name" value="Myb_dom_plants"/>
</dbReference>